<reference evidence="3 4" key="1">
    <citation type="submission" date="2011-07" db="EMBL/GenBank/DDBJ databases">
        <title>The complete genome of chromosome of Emticicia oligotrophica DSM 17448.</title>
        <authorList>
            <consortium name="US DOE Joint Genome Institute (JGI-PGF)"/>
            <person name="Lucas S."/>
            <person name="Han J."/>
            <person name="Lapidus A."/>
            <person name="Bruce D."/>
            <person name="Goodwin L."/>
            <person name="Pitluck S."/>
            <person name="Peters L."/>
            <person name="Kyrpides N."/>
            <person name="Mavromatis K."/>
            <person name="Ivanova N."/>
            <person name="Ovchinnikova G."/>
            <person name="Teshima H."/>
            <person name="Detter J.C."/>
            <person name="Tapia R."/>
            <person name="Han C."/>
            <person name="Land M."/>
            <person name="Hauser L."/>
            <person name="Markowitz V."/>
            <person name="Cheng J.-F."/>
            <person name="Hugenholtz P."/>
            <person name="Woyke T."/>
            <person name="Wu D."/>
            <person name="Tindall B."/>
            <person name="Pomrenke H."/>
            <person name="Brambilla E."/>
            <person name="Klenk H.-P."/>
            <person name="Eisen J.A."/>
        </authorList>
    </citation>
    <scope>NUCLEOTIDE SEQUENCE [LARGE SCALE GENOMIC DNA]</scope>
    <source>
        <strain evidence="3 4">DSM 17448</strain>
    </source>
</reference>
<sequence length="285" mass="32160">MKKILLPTDFSKASEKAIHYALALFSDTACEFTLLNTYGTNVEPEIAMYVLEELRVNAQNLMKDLLKDLKKFDNEPFHTFKLESMPISTAAAIEFLNQTEKYDLVVLGASGAGNSLLFGSVATEVVRNVPINTLVVPTNAPINQLKNIVLAADYGSISDYSIFENLKSLAERKSSQLTFLTILQENQTSDTLDGLAKYEFHNYFSTLQTNDYFIKSIDVEHGIKDFIDVHRVDLLVMVSRHHSFLDIIFNRSVTRKFAFHPSVPLLSIYDELPAQFINEAEVVTF</sequence>
<dbReference type="Proteomes" id="UP000002875">
    <property type="component" value="Chromosome"/>
</dbReference>
<evidence type="ECO:0000259" key="2">
    <source>
        <dbReference type="Pfam" id="PF00582"/>
    </source>
</evidence>
<dbReference type="PRINTS" id="PR01438">
    <property type="entry name" value="UNVRSLSTRESS"/>
</dbReference>
<protein>
    <submittedName>
        <fullName evidence="3">UspA domain-containing protein</fullName>
    </submittedName>
</protein>
<dbReference type="Pfam" id="PF00582">
    <property type="entry name" value="Usp"/>
    <property type="match status" value="1"/>
</dbReference>
<dbReference type="EMBL" id="CP002961">
    <property type="protein sequence ID" value="AFK01524.1"/>
    <property type="molecule type" value="Genomic_DNA"/>
</dbReference>
<feature type="domain" description="UspA" evidence="2">
    <location>
        <begin position="1"/>
        <end position="137"/>
    </location>
</feature>
<dbReference type="PANTHER" id="PTHR46268:SF6">
    <property type="entry name" value="UNIVERSAL STRESS PROTEIN UP12"/>
    <property type="match status" value="1"/>
</dbReference>
<dbReference type="PANTHER" id="PTHR46268">
    <property type="entry name" value="STRESS RESPONSE PROTEIN NHAX"/>
    <property type="match status" value="1"/>
</dbReference>
<keyword evidence="4" id="KW-1185">Reference proteome</keyword>
<proteinExistence type="inferred from homology"/>
<comment type="similarity">
    <text evidence="1">Belongs to the universal stress protein A family.</text>
</comment>
<gene>
    <name evidence="3" type="ordered locus">Emtol_0370</name>
</gene>
<dbReference type="SUPFAM" id="SSF52402">
    <property type="entry name" value="Adenine nucleotide alpha hydrolases-like"/>
    <property type="match status" value="2"/>
</dbReference>
<dbReference type="InterPro" id="IPR006015">
    <property type="entry name" value="Universal_stress_UspA"/>
</dbReference>
<dbReference type="InterPro" id="IPR006016">
    <property type="entry name" value="UspA"/>
</dbReference>
<dbReference type="CDD" id="cd00293">
    <property type="entry name" value="USP-like"/>
    <property type="match status" value="1"/>
</dbReference>
<accession>A0ABM5MWG0</accession>
<evidence type="ECO:0000313" key="3">
    <source>
        <dbReference type="EMBL" id="AFK01524.1"/>
    </source>
</evidence>
<organism evidence="3 4">
    <name type="scientific">Emticicia oligotrophica (strain DSM 17448 / CIP 109782 / MTCC 6937 / GPTSA100-15)</name>
    <dbReference type="NCBI Taxonomy" id="929562"/>
    <lineage>
        <taxon>Bacteria</taxon>
        <taxon>Pseudomonadati</taxon>
        <taxon>Bacteroidota</taxon>
        <taxon>Cytophagia</taxon>
        <taxon>Cytophagales</taxon>
        <taxon>Leadbetterellaceae</taxon>
        <taxon>Emticicia</taxon>
    </lineage>
</organism>
<evidence type="ECO:0000256" key="1">
    <source>
        <dbReference type="ARBA" id="ARBA00008791"/>
    </source>
</evidence>
<dbReference type="RefSeq" id="WP_015027228.1">
    <property type="nucleotide sequence ID" value="NC_018748.1"/>
</dbReference>
<evidence type="ECO:0000313" key="4">
    <source>
        <dbReference type="Proteomes" id="UP000002875"/>
    </source>
</evidence>
<name>A0ABM5MWG0_EMTOG</name>
<dbReference type="Gene3D" id="3.40.50.12370">
    <property type="match status" value="1"/>
</dbReference>